<protein>
    <submittedName>
        <fullName evidence="1">Uncharacterized protein</fullName>
    </submittedName>
</protein>
<dbReference type="InterPro" id="IPR052922">
    <property type="entry name" value="Cytidylate_Kinase-2"/>
</dbReference>
<dbReference type="EMBL" id="UINC01140288">
    <property type="protein sequence ID" value="SVD27343.1"/>
    <property type="molecule type" value="Genomic_DNA"/>
</dbReference>
<dbReference type="PANTHER" id="PTHR37816:SF2">
    <property type="entry name" value="DNA TOPOLOGY MODULATION PROTEIN FLAR-RELATED PROTEIN"/>
    <property type="match status" value="1"/>
</dbReference>
<dbReference type="SUPFAM" id="SSF52540">
    <property type="entry name" value="P-loop containing nucleoside triphosphate hydrolases"/>
    <property type="match status" value="1"/>
</dbReference>
<name>A0A382TZC1_9ZZZZ</name>
<dbReference type="AlphaFoldDB" id="A0A382TZC1"/>
<dbReference type="PANTHER" id="PTHR37816">
    <property type="entry name" value="YALI0E33011P"/>
    <property type="match status" value="1"/>
</dbReference>
<sequence length="43" mass="4836">MRINIIGTAGSGKSFFSKRVAQKLNIPCVEIEALAWKRNWTEA</sequence>
<organism evidence="1">
    <name type="scientific">marine metagenome</name>
    <dbReference type="NCBI Taxonomy" id="408172"/>
    <lineage>
        <taxon>unclassified sequences</taxon>
        <taxon>metagenomes</taxon>
        <taxon>ecological metagenomes</taxon>
    </lineage>
</organism>
<proteinExistence type="predicted"/>
<reference evidence="1" key="1">
    <citation type="submission" date="2018-05" db="EMBL/GenBank/DDBJ databases">
        <authorList>
            <person name="Lanie J.A."/>
            <person name="Ng W.-L."/>
            <person name="Kazmierczak K.M."/>
            <person name="Andrzejewski T.M."/>
            <person name="Davidsen T.M."/>
            <person name="Wayne K.J."/>
            <person name="Tettelin H."/>
            <person name="Glass J.I."/>
            <person name="Rusch D."/>
            <person name="Podicherti R."/>
            <person name="Tsui H.-C.T."/>
            <person name="Winkler M.E."/>
        </authorList>
    </citation>
    <scope>NUCLEOTIDE SEQUENCE</scope>
</reference>
<gene>
    <name evidence="1" type="ORF">METZ01_LOCUS380197</name>
</gene>
<dbReference type="Gene3D" id="3.40.50.300">
    <property type="entry name" value="P-loop containing nucleotide triphosphate hydrolases"/>
    <property type="match status" value="1"/>
</dbReference>
<feature type="non-terminal residue" evidence="1">
    <location>
        <position position="43"/>
    </location>
</feature>
<evidence type="ECO:0000313" key="1">
    <source>
        <dbReference type="EMBL" id="SVD27343.1"/>
    </source>
</evidence>
<accession>A0A382TZC1</accession>
<dbReference type="InterPro" id="IPR027417">
    <property type="entry name" value="P-loop_NTPase"/>
</dbReference>